<dbReference type="AlphaFoldDB" id="A0A6G2BBV1"/>
<evidence type="ECO:0000256" key="1">
    <source>
        <dbReference type="ARBA" id="ARBA00023015"/>
    </source>
</evidence>
<dbReference type="Pfam" id="PF12840">
    <property type="entry name" value="HTH_20"/>
    <property type="match status" value="1"/>
</dbReference>
<evidence type="ECO:0000259" key="4">
    <source>
        <dbReference type="SMART" id="SM00418"/>
    </source>
</evidence>
<keyword evidence="2" id="KW-0238">DNA-binding</keyword>
<dbReference type="PANTHER" id="PTHR43132:SF8">
    <property type="entry name" value="HTH-TYPE TRANSCRIPTIONAL REGULATOR KMTR"/>
    <property type="match status" value="1"/>
</dbReference>
<dbReference type="EMBL" id="WIXO01000001">
    <property type="protein sequence ID" value="MTE19738.1"/>
    <property type="molecule type" value="Genomic_DNA"/>
</dbReference>
<dbReference type="InterPro" id="IPR036388">
    <property type="entry name" value="WH-like_DNA-bd_sf"/>
</dbReference>
<dbReference type="Gene3D" id="1.10.10.10">
    <property type="entry name" value="Winged helix-like DNA-binding domain superfamily/Winged helix DNA-binding domain"/>
    <property type="match status" value="1"/>
</dbReference>
<proteinExistence type="predicted"/>
<dbReference type="SUPFAM" id="SSF46785">
    <property type="entry name" value="Winged helix' DNA-binding domain"/>
    <property type="match status" value="1"/>
</dbReference>
<dbReference type="SMART" id="SM00418">
    <property type="entry name" value="HTH_ARSR"/>
    <property type="match status" value="1"/>
</dbReference>
<keyword evidence="1" id="KW-0805">Transcription regulation</keyword>
<dbReference type="GO" id="GO:0003677">
    <property type="term" value="F:DNA binding"/>
    <property type="evidence" value="ECO:0007669"/>
    <property type="project" value="UniProtKB-KW"/>
</dbReference>
<feature type="domain" description="HTH arsR-type" evidence="4">
    <location>
        <begin position="255"/>
        <end position="328"/>
    </location>
</feature>
<dbReference type="PANTHER" id="PTHR43132">
    <property type="entry name" value="ARSENICAL RESISTANCE OPERON REPRESSOR ARSR-RELATED"/>
    <property type="match status" value="1"/>
</dbReference>
<evidence type="ECO:0000256" key="2">
    <source>
        <dbReference type="ARBA" id="ARBA00023125"/>
    </source>
</evidence>
<dbReference type="OrthoDB" id="3808065at2"/>
<evidence type="ECO:0000256" key="3">
    <source>
        <dbReference type="ARBA" id="ARBA00023163"/>
    </source>
</evidence>
<keyword evidence="3" id="KW-0804">Transcription</keyword>
<accession>A0A6G2BBV1</accession>
<sequence length="330" mass="36318">MAFRIHFTFADLAKTRVSHSTYPLQELSIAMRVLRDRTPSTRFGAWRHEVLSRLPATARMAFEMTPSHGWVPDFLAPAAAGDSQELLERVRATPRRRLREEMERVAARQSVPRWSRQLGEDPSVLQRLVDSLSTVHDVLLAPYRPRVEARLEADRSLRARALLHGGMERVLSQLHPRRIRWESPVLTVDMASGMDADLRLEGQGLLLVPSFFGSDAPGIAPDTEPQPMLFYPASSDSPHPDVVRPDAGVAGPSTALAQLLGRTRAAVLLAIADRVGCTTTELSTAVGISVSNASEHATVLRRAGLITTTRHHKAVLHTVTPIGRTLLNTA</sequence>
<dbReference type="RefSeq" id="WP_155071012.1">
    <property type="nucleotide sequence ID" value="NZ_WIXO01000001.1"/>
</dbReference>
<reference evidence="5 6" key="1">
    <citation type="submission" date="2019-11" db="EMBL/GenBank/DDBJ databases">
        <authorList>
            <person name="Yuan L."/>
        </authorList>
    </citation>
    <scope>NUCLEOTIDE SEQUENCE [LARGE SCALE GENOMIC DNA]</scope>
    <source>
        <strain evidence="5 6">TRM43335</strain>
    </source>
</reference>
<dbReference type="InterPro" id="IPR036390">
    <property type="entry name" value="WH_DNA-bd_sf"/>
</dbReference>
<evidence type="ECO:0000313" key="6">
    <source>
        <dbReference type="Proteomes" id="UP000473014"/>
    </source>
</evidence>
<protein>
    <submittedName>
        <fullName evidence="5">Helix-turn-helix domain-containing protein</fullName>
    </submittedName>
</protein>
<dbReference type="InterPro" id="IPR051011">
    <property type="entry name" value="Metal_resp_trans_reg"/>
</dbReference>
<dbReference type="InterPro" id="IPR001845">
    <property type="entry name" value="HTH_ArsR_DNA-bd_dom"/>
</dbReference>
<dbReference type="CDD" id="cd00090">
    <property type="entry name" value="HTH_ARSR"/>
    <property type="match status" value="1"/>
</dbReference>
<evidence type="ECO:0000313" key="5">
    <source>
        <dbReference type="EMBL" id="MTE19738.1"/>
    </source>
</evidence>
<dbReference type="Proteomes" id="UP000473014">
    <property type="component" value="Unassembled WGS sequence"/>
</dbReference>
<dbReference type="GO" id="GO:0003700">
    <property type="term" value="F:DNA-binding transcription factor activity"/>
    <property type="evidence" value="ECO:0007669"/>
    <property type="project" value="InterPro"/>
</dbReference>
<dbReference type="InterPro" id="IPR011991">
    <property type="entry name" value="ArsR-like_HTH"/>
</dbReference>
<organism evidence="5 6">
    <name type="scientific">Streptomyces taklimakanensis</name>
    <dbReference type="NCBI Taxonomy" id="2569853"/>
    <lineage>
        <taxon>Bacteria</taxon>
        <taxon>Bacillati</taxon>
        <taxon>Actinomycetota</taxon>
        <taxon>Actinomycetes</taxon>
        <taxon>Kitasatosporales</taxon>
        <taxon>Streptomycetaceae</taxon>
        <taxon>Streptomyces</taxon>
    </lineage>
</organism>
<gene>
    <name evidence="5" type="ORF">F0L17_11500</name>
</gene>
<keyword evidence="6" id="KW-1185">Reference proteome</keyword>
<comment type="caution">
    <text evidence="5">The sequence shown here is derived from an EMBL/GenBank/DDBJ whole genome shotgun (WGS) entry which is preliminary data.</text>
</comment>
<name>A0A6G2BBV1_9ACTN</name>